<keyword evidence="2" id="KW-1185">Reference proteome</keyword>
<proteinExistence type="predicted"/>
<evidence type="ECO:0000313" key="1">
    <source>
        <dbReference type="EMBL" id="SMP55663.1"/>
    </source>
</evidence>
<name>A0ABY1Q350_9BACT</name>
<dbReference type="Proteomes" id="UP001158067">
    <property type="component" value="Unassembled WGS sequence"/>
</dbReference>
<accession>A0ABY1Q350</accession>
<organism evidence="1 2">
    <name type="scientific">Neorhodopirellula lusitana</name>
    <dbReference type="NCBI Taxonomy" id="445327"/>
    <lineage>
        <taxon>Bacteria</taxon>
        <taxon>Pseudomonadati</taxon>
        <taxon>Planctomycetota</taxon>
        <taxon>Planctomycetia</taxon>
        <taxon>Pirellulales</taxon>
        <taxon>Pirellulaceae</taxon>
        <taxon>Neorhodopirellula</taxon>
    </lineage>
</organism>
<gene>
    <name evidence="1" type="ORF">SAMN06265222_10521</name>
</gene>
<evidence type="ECO:0000313" key="2">
    <source>
        <dbReference type="Proteomes" id="UP001158067"/>
    </source>
</evidence>
<sequence length="40" mass="4267">MKIASMASMTLDEFSLTSHTGVASDETLGDSMDCAEKAKR</sequence>
<comment type="caution">
    <text evidence="1">The sequence shown here is derived from an EMBL/GenBank/DDBJ whole genome shotgun (WGS) entry which is preliminary data.</text>
</comment>
<protein>
    <submittedName>
        <fullName evidence="1">Uncharacterized protein</fullName>
    </submittedName>
</protein>
<dbReference type="EMBL" id="FXUG01000005">
    <property type="protein sequence ID" value="SMP55663.1"/>
    <property type="molecule type" value="Genomic_DNA"/>
</dbReference>
<reference evidence="1 2" key="1">
    <citation type="submission" date="2017-05" db="EMBL/GenBank/DDBJ databases">
        <authorList>
            <person name="Varghese N."/>
            <person name="Submissions S."/>
        </authorList>
    </citation>
    <scope>NUCLEOTIDE SEQUENCE [LARGE SCALE GENOMIC DNA]</scope>
    <source>
        <strain evidence="1 2">DSM 25457</strain>
    </source>
</reference>
<dbReference type="RefSeq" id="WP_283432497.1">
    <property type="nucleotide sequence ID" value="NZ_FXUG01000005.1"/>
</dbReference>